<dbReference type="Proteomes" id="UP000319483">
    <property type="component" value="Unassembled WGS sequence"/>
</dbReference>
<reference evidence="11 12" key="1">
    <citation type="submission" date="2019-07" db="EMBL/GenBank/DDBJ databases">
        <title>Gilliamella genomes.</title>
        <authorList>
            <person name="Zheng H."/>
        </authorList>
    </citation>
    <scope>NUCLEOTIDE SEQUENCE [LARGE SCALE GENOMIC DNA]</scope>
    <source>
        <strain evidence="11 12">W8127</strain>
    </source>
</reference>
<evidence type="ECO:0000256" key="6">
    <source>
        <dbReference type="ARBA" id="ARBA00022692"/>
    </source>
</evidence>
<comment type="subcellular location">
    <subcellularLocation>
        <location evidence="10">Cell inner membrane</location>
    </subcellularLocation>
    <subcellularLocation>
        <location evidence="2">Cell membrane</location>
        <topology evidence="2">Single-pass membrane protein</topology>
    </subcellularLocation>
</comment>
<organism evidence="11 12">
    <name type="scientific">Gilliamella apicola</name>
    <dbReference type="NCBI Taxonomy" id="1196095"/>
    <lineage>
        <taxon>Bacteria</taxon>
        <taxon>Pseudomonadati</taxon>
        <taxon>Pseudomonadota</taxon>
        <taxon>Gammaproteobacteria</taxon>
        <taxon>Orbales</taxon>
        <taxon>Orbaceae</taxon>
        <taxon>Gilliamella</taxon>
    </lineage>
</organism>
<dbReference type="GO" id="GO:0009425">
    <property type="term" value="C:bacterial-type flagellum basal body"/>
    <property type="evidence" value="ECO:0007669"/>
    <property type="project" value="InterPro"/>
</dbReference>
<evidence type="ECO:0000256" key="9">
    <source>
        <dbReference type="ARBA" id="ARBA00023136"/>
    </source>
</evidence>
<evidence type="ECO:0000256" key="3">
    <source>
        <dbReference type="ARBA" id="ARBA00008281"/>
    </source>
</evidence>
<keyword evidence="11" id="KW-0966">Cell projection</keyword>
<accession>A0A556SA12</accession>
<feature type="transmembrane region" description="Helical" evidence="10">
    <location>
        <begin position="34"/>
        <end position="55"/>
    </location>
</feature>
<keyword evidence="9 10" id="KW-0472">Membrane</keyword>
<keyword evidence="7 10" id="KW-0283">Flagellar rotation</keyword>
<evidence type="ECO:0000256" key="2">
    <source>
        <dbReference type="ARBA" id="ARBA00004162"/>
    </source>
</evidence>
<dbReference type="EMBL" id="VMHM01000013">
    <property type="protein sequence ID" value="TSJ97986.1"/>
    <property type="molecule type" value="Genomic_DNA"/>
</dbReference>
<dbReference type="PANTHER" id="PTHR35091">
    <property type="entry name" value="FLAGELLAR PROTEIN FLIL"/>
    <property type="match status" value="1"/>
</dbReference>
<name>A0A556SA12_9GAMM</name>
<comment type="function">
    <text evidence="1 10">Controls the rotational direction of flagella during chemotaxis.</text>
</comment>
<dbReference type="GO" id="GO:0006935">
    <property type="term" value="P:chemotaxis"/>
    <property type="evidence" value="ECO:0007669"/>
    <property type="project" value="UniProtKB-KW"/>
</dbReference>
<comment type="caution">
    <text evidence="11">The sequence shown here is derived from an EMBL/GenBank/DDBJ whole genome shotgun (WGS) entry which is preliminary data.</text>
</comment>
<sequence length="179" mass="20645">MFDLLFLSLLPFNGYKFFIGIRINMPTTPKKVNILNLILILITLLALSAAAYLWFQNQPKTKTKKQDEITIVSPVFLTLKPFTVSLPASEDNGDINKILYVGMVLRVADEDQKTALLEYLPEVRSDILFLLSKQYVSKLKQETGKFELQEQIKNTLSRQYDIKHSVKIDEVLFTDFIIR</sequence>
<dbReference type="PANTHER" id="PTHR35091:SF2">
    <property type="entry name" value="FLAGELLAR PROTEIN FLIL"/>
    <property type="match status" value="1"/>
</dbReference>
<evidence type="ECO:0000256" key="4">
    <source>
        <dbReference type="ARBA" id="ARBA00022475"/>
    </source>
</evidence>
<dbReference type="InterPro" id="IPR005503">
    <property type="entry name" value="FliL"/>
</dbReference>
<evidence type="ECO:0000256" key="10">
    <source>
        <dbReference type="RuleBase" id="RU364125"/>
    </source>
</evidence>
<keyword evidence="11" id="KW-0969">Cilium</keyword>
<dbReference type="GO" id="GO:0005886">
    <property type="term" value="C:plasma membrane"/>
    <property type="evidence" value="ECO:0007669"/>
    <property type="project" value="UniProtKB-SubCell"/>
</dbReference>
<dbReference type="Pfam" id="PF03748">
    <property type="entry name" value="FliL"/>
    <property type="match status" value="1"/>
</dbReference>
<evidence type="ECO:0000256" key="5">
    <source>
        <dbReference type="ARBA" id="ARBA00022500"/>
    </source>
</evidence>
<evidence type="ECO:0000256" key="8">
    <source>
        <dbReference type="ARBA" id="ARBA00022989"/>
    </source>
</evidence>
<evidence type="ECO:0000256" key="7">
    <source>
        <dbReference type="ARBA" id="ARBA00022779"/>
    </source>
</evidence>
<dbReference type="AlphaFoldDB" id="A0A556SA12"/>
<keyword evidence="8 10" id="KW-1133">Transmembrane helix</keyword>
<keyword evidence="11" id="KW-0282">Flagellum</keyword>
<keyword evidence="6 10" id="KW-0812">Transmembrane</keyword>
<evidence type="ECO:0000313" key="12">
    <source>
        <dbReference type="Proteomes" id="UP000319483"/>
    </source>
</evidence>
<evidence type="ECO:0000256" key="1">
    <source>
        <dbReference type="ARBA" id="ARBA00002254"/>
    </source>
</evidence>
<gene>
    <name evidence="11" type="primary">fliL</name>
    <name evidence="11" type="ORF">FPQ15_09945</name>
</gene>
<evidence type="ECO:0000313" key="11">
    <source>
        <dbReference type="EMBL" id="TSJ97986.1"/>
    </source>
</evidence>
<keyword evidence="4" id="KW-1003">Cell membrane</keyword>
<dbReference type="GO" id="GO:0071978">
    <property type="term" value="P:bacterial-type flagellum-dependent swarming motility"/>
    <property type="evidence" value="ECO:0007669"/>
    <property type="project" value="TreeGrafter"/>
</dbReference>
<proteinExistence type="inferred from homology"/>
<protein>
    <recommendedName>
        <fullName evidence="10">Flagellar protein FliL</fullName>
    </recommendedName>
</protein>
<keyword evidence="10" id="KW-0997">Cell inner membrane</keyword>
<comment type="similarity">
    <text evidence="3 10">Belongs to the FliL family.</text>
</comment>
<keyword evidence="5 10" id="KW-0145">Chemotaxis</keyword>